<protein>
    <submittedName>
        <fullName evidence="1">Uncharacterized protein</fullName>
    </submittedName>
</protein>
<organism evidence="1 2">
    <name type="scientific">Lentzea aerocolonigenes</name>
    <name type="common">Lechevalieria aerocolonigenes</name>
    <name type="synonym">Saccharothrix aerocolonigenes</name>
    <dbReference type="NCBI Taxonomy" id="68170"/>
    <lineage>
        <taxon>Bacteria</taxon>
        <taxon>Bacillati</taxon>
        <taxon>Actinomycetota</taxon>
        <taxon>Actinomycetes</taxon>
        <taxon>Pseudonocardiales</taxon>
        <taxon>Pseudonocardiaceae</taxon>
        <taxon>Lentzea</taxon>
    </lineage>
</organism>
<dbReference type="PATRIC" id="fig|68170.10.peg.3155"/>
<proteinExistence type="predicted"/>
<reference evidence="1 2" key="1">
    <citation type="submission" date="2015-02" db="EMBL/GenBank/DDBJ databases">
        <authorList>
            <person name="Ju K.-S."/>
            <person name="Doroghazi J.R."/>
            <person name="Metcalf W."/>
        </authorList>
    </citation>
    <scope>NUCLEOTIDE SEQUENCE [LARGE SCALE GENOMIC DNA]</scope>
    <source>
        <strain evidence="1 2">NRRL B-16140</strain>
    </source>
</reference>
<comment type="caution">
    <text evidence="1">The sequence shown here is derived from an EMBL/GenBank/DDBJ whole genome shotgun (WGS) entry which is preliminary data.</text>
</comment>
<name>A0A0F0H4I5_LENAE</name>
<sequence length="236" mass="26186">MKLQASLLITEIDGGALARQVEQFNQSPDGGRLDDIERWVVRQHEALLALPSAAKLSRFAAGALVWQANAVFGAATDDGTGAPHTPEQFHVDDLRSPLRELVMLFDGVLAPLSGVEHIVLLRKQLDAVVFTVGEYGDLWTQFAGRMLTPDQLNDILEHSMTPVPAPATVTALGHRFGELWLELAGLVREEADYLEELVRWAEREGRGYPKLRKQIEQMRMLAHGPFGTKARRSAIF</sequence>
<dbReference type="EMBL" id="JYJG01000087">
    <property type="protein sequence ID" value="KJK49227.1"/>
    <property type="molecule type" value="Genomic_DNA"/>
</dbReference>
<dbReference type="Proteomes" id="UP000033393">
    <property type="component" value="Unassembled WGS sequence"/>
</dbReference>
<accession>A0A0F0H4I5</accession>
<keyword evidence="2" id="KW-1185">Reference proteome</keyword>
<dbReference type="RefSeq" id="WP_045312065.1">
    <property type="nucleotide sequence ID" value="NZ_JYJG01000087.1"/>
</dbReference>
<gene>
    <name evidence="1" type="ORF">UK23_14705</name>
</gene>
<dbReference type="AlphaFoldDB" id="A0A0F0H4I5"/>
<evidence type="ECO:0000313" key="2">
    <source>
        <dbReference type="Proteomes" id="UP000033393"/>
    </source>
</evidence>
<evidence type="ECO:0000313" key="1">
    <source>
        <dbReference type="EMBL" id="KJK49227.1"/>
    </source>
</evidence>